<evidence type="ECO:0000313" key="2">
    <source>
        <dbReference type="Ensembl" id="ENSSRHP00000010944.1"/>
    </source>
</evidence>
<reference evidence="2" key="1">
    <citation type="submission" date="2025-08" db="UniProtKB">
        <authorList>
            <consortium name="Ensembl"/>
        </authorList>
    </citation>
    <scope>IDENTIFICATION</scope>
</reference>
<dbReference type="SUPFAM" id="SSF90112">
    <property type="entry name" value="Neurotransmitter-gated ion-channel transmembrane pore"/>
    <property type="match status" value="1"/>
</dbReference>
<dbReference type="Ensembl" id="ENSSRHT00000011362.1">
    <property type="protein sequence ID" value="ENSSRHP00000010944.1"/>
    <property type="gene ID" value="ENSSRHG00000006371.1"/>
</dbReference>
<protein>
    <submittedName>
        <fullName evidence="2">Acetylcholine receptor subunit gamma-like</fullName>
    </submittedName>
</protein>
<dbReference type="InterPro" id="IPR036719">
    <property type="entry name" value="Neuro-gated_channel_TM_sf"/>
</dbReference>
<dbReference type="AlphaFoldDB" id="A0A673G6H5"/>
<evidence type="ECO:0000313" key="3">
    <source>
        <dbReference type="Proteomes" id="UP000472270"/>
    </source>
</evidence>
<keyword evidence="3" id="KW-1185">Reference proteome</keyword>
<dbReference type="Proteomes" id="UP000472270">
    <property type="component" value="Unassembled WGS sequence"/>
</dbReference>
<sequence>MSVTTITVMNCVVVLNVSLRTPNTHPMSNTIRKVLLNILPRLLRMTMQRWTPEQEEGEFKMFALGNGTPLRRRRRSSLGLIAKADEYMFRTARSELMFSRLKKRKGLLKNTLEKIRE</sequence>
<feature type="domain" description="Neurotransmitter-gated ion-channel transmembrane" evidence="1">
    <location>
        <begin position="1"/>
        <end position="115"/>
    </location>
</feature>
<reference evidence="2" key="2">
    <citation type="submission" date="2025-09" db="UniProtKB">
        <authorList>
            <consortium name="Ensembl"/>
        </authorList>
    </citation>
    <scope>IDENTIFICATION</scope>
</reference>
<dbReference type="GO" id="GO:0016020">
    <property type="term" value="C:membrane"/>
    <property type="evidence" value="ECO:0007669"/>
    <property type="project" value="InterPro"/>
</dbReference>
<name>A0A673G6H5_9TELE</name>
<organism evidence="2 3">
    <name type="scientific">Sinocyclocheilus rhinocerous</name>
    <dbReference type="NCBI Taxonomy" id="307959"/>
    <lineage>
        <taxon>Eukaryota</taxon>
        <taxon>Metazoa</taxon>
        <taxon>Chordata</taxon>
        <taxon>Craniata</taxon>
        <taxon>Vertebrata</taxon>
        <taxon>Euteleostomi</taxon>
        <taxon>Actinopterygii</taxon>
        <taxon>Neopterygii</taxon>
        <taxon>Teleostei</taxon>
        <taxon>Ostariophysi</taxon>
        <taxon>Cypriniformes</taxon>
        <taxon>Cyprinidae</taxon>
        <taxon>Cyprininae</taxon>
        <taxon>Sinocyclocheilus</taxon>
    </lineage>
</organism>
<proteinExistence type="predicted"/>
<gene>
    <name evidence="2" type="primary">LOC107735406</name>
</gene>
<accession>A0A673G6H5</accession>
<dbReference type="InterPro" id="IPR006029">
    <property type="entry name" value="Neurotrans-gated_channel_TM"/>
</dbReference>
<dbReference type="GO" id="GO:0006811">
    <property type="term" value="P:monoatomic ion transport"/>
    <property type="evidence" value="ECO:0007669"/>
    <property type="project" value="InterPro"/>
</dbReference>
<evidence type="ECO:0000259" key="1">
    <source>
        <dbReference type="Pfam" id="PF02932"/>
    </source>
</evidence>
<dbReference type="Pfam" id="PF02932">
    <property type="entry name" value="Neur_chan_memb"/>
    <property type="match status" value="1"/>
</dbReference>